<feature type="compositionally biased region" description="Polar residues" evidence="5">
    <location>
        <begin position="408"/>
        <end position="428"/>
    </location>
</feature>
<comment type="similarity">
    <text evidence="4">Belongs to the HSF family.</text>
</comment>
<dbReference type="GeneID" id="7444930"/>
<proteinExistence type="inferred from homology"/>
<keyword evidence="2" id="KW-0238">DNA-binding</keyword>
<evidence type="ECO:0000259" key="6">
    <source>
        <dbReference type="SMART" id="SM00415"/>
    </source>
</evidence>
<gene>
    <name evidence="7" type="ORF">THAPSDRAFT_23848</name>
</gene>
<evidence type="ECO:0000256" key="3">
    <source>
        <dbReference type="ARBA" id="ARBA00023242"/>
    </source>
</evidence>
<reference evidence="7 8" key="1">
    <citation type="journal article" date="2004" name="Science">
        <title>The genome of the diatom Thalassiosira pseudonana: ecology, evolution, and metabolism.</title>
        <authorList>
            <person name="Armbrust E.V."/>
            <person name="Berges J.A."/>
            <person name="Bowler C."/>
            <person name="Green B.R."/>
            <person name="Martinez D."/>
            <person name="Putnam N.H."/>
            <person name="Zhou S."/>
            <person name="Allen A.E."/>
            <person name="Apt K.E."/>
            <person name="Bechner M."/>
            <person name="Brzezinski M.A."/>
            <person name="Chaal B.K."/>
            <person name="Chiovitti A."/>
            <person name="Davis A.K."/>
            <person name="Demarest M.S."/>
            <person name="Detter J.C."/>
            <person name="Glavina T."/>
            <person name="Goodstein D."/>
            <person name="Hadi M.Z."/>
            <person name="Hellsten U."/>
            <person name="Hildebrand M."/>
            <person name="Jenkins B.D."/>
            <person name="Jurka J."/>
            <person name="Kapitonov V.V."/>
            <person name="Kroger N."/>
            <person name="Lau W.W."/>
            <person name="Lane T.W."/>
            <person name="Larimer F.W."/>
            <person name="Lippmeier J.C."/>
            <person name="Lucas S."/>
            <person name="Medina M."/>
            <person name="Montsant A."/>
            <person name="Obornik M."/>
            <person name="Parker M.S."/>
            <person name="Palenik B."/>
            <person name="Pazour G.J."/>
            <person name="Richardson P.M."/>
            <person name="Rynearson T.A."/>
            <person name="Saito M.A."/>
            <person name="Schwartz D.C."/>
            <person name="Thamatrakoln K."/>
            <person name="Valentin K."/>
            <person name="Vardi A."/>
            <person name="Wilkerson F.P."/>
            <person name="Rokhsar D.S."/>
        </authorList>
    </citation>
    <scope>NUCLEOTIDE SEQUENCE [LARGE SCALE GENOMIC DNA]</scope>
    <source>
        <strain evidence="7 8">CCMP1335</strain>
    </source>
</reference>
<dbReference type="InterPro" id="IPR000232">
    <property type="entry name" value="HSF_DNA-bd"/>
</dbReference>
<dbReference type="STRING" id="35128.B8C7F0"/>
<accession>B8C7F0</accession>
<evidence type="ECO:0000313" key="8">
    <source>
        <dbReference type="Proteomes" id="UP000001449"/>
    </source>
</evidence>
<dbReference type="EMBL" id="CM000644">
    <property type="protein sequence ID" value="EED90969.1"/>
    <property type="molecule type" value="Genomic_DNA"/>
</dbReference>
<reference evidence="7 8" key="2">
    <citation type="journal article" date="2008" name="Nature">
        <title>The Phaeodactylum genome reveals the evolutionary history of diatom genomes.</title>
        <authorList>
            <person name="Bowler C."/>
            <person name="Allen A.E."/>
            <person name="Badger J.H."/>
            <person name="Grimwood J."/>
            <person name="Jabbari K."/>
            <person name="Kuo A."/>
            <person name="Maheswari U."/>
            <person name="Martens C."/>
            <person name="Maumus F."/>
            <person name="Otillar R.P."/>
            <person name="Rayko E."/>
            <person name="Salamov A."/>
            <person name="Vandepoele K."/>
            <person name="Beszteri B."/>
            <person name="Gruber A."/>
            <person name="Heijde M."/>
            <person name="Katinka M."/>
            <person name="Mock T."/>
            <person name="Valentin K."/>
            <person name="Verret F."/>
            <person name="Berges J.A."/>
            <person name="Brownlee C."/>
            <person name="Cadoret J.P."/>
            <person name="Chiovitti A."/>
            <person name="Choi C.J."/>
            <person name="Coesel S."/>
            <person name="De Martino A."/>
            <person name="Detter J.C."/>
            <person name="Durkin C."/>
            <person name="Falciatore A."/>
            <person name="Fournet J."/>
            <person name="Haruta M."/>
            <person name="Huysman M.J."/>
            <person name="Jenkins B.D."/>
            <person name="Jiroutova K."/>
            <person name="Jorgensen R.E."/>
            <person name="Joubert Y."/>
            <person name="Kaplan A."/>
            <person name="Kroger N."/>
            <person name="Kroth P.G."/>
            <person name="La Roche J."/>
            <person name="Lindquist E."/>
            <person name="Lommer M."/>
            <person name="Martin-Jezequel V."/>
            <person name="Lopez P.J."/>
            <person name="Lucas S."/>
            <person name="Mangogna M."/>
            <person name="McGinnis K."/>
            <person name="Medlin L.K."/>
            <person name="Montsant A."/>
            <person name="Oudot-Le Secq M.P."/>
            <person name="Napoli C."/>
            <person name="Obornik M."/>
            <person name="Parker M.S."/>
            <person name="Petit J.L."/>
            <person name="Porcel B.M."/>
            <person name="Poulsen N."/>
            <person name="Robison M."/>
            <person name="Rychlewski L."/>
            <person name="Rynearson T.A."/>
            <person name="Schmutz J."/>
            <person name="Shapiro H."/>
            <person name="Siaut M."/>
            <person name="Stanley M."/>
            <person name="Sussman M.R."/>
            <person name="Taylor A.R."/>
            <person name="Vardi A."/>
            <person name="von Dassow P."/>
            <person name="Vyverman W."/>
            <person name="Willis A."/>
            <person name="Wyrwicz L.S."/>
            <person name="Rokhsar D.S."/>
            <person name="Weissenbach J."/>
            <person name="Armbrust E.V."/>
            <person name="Green B.R."/>
            <person name="Van de Peer Y."/>
            <person name="Grigoriev I.V."/>
        </authorList>
    </citation>
    <scope>NUCLEOTIDE SEQUENCE [LARGE SCALE GENOMIC DNA]</scope>
    <source>
        <strain evidence="7 8">CCMP1335</strain>
    </source>
</reference>
<dbReference type="SUPFAM" id="SSF46785">
    <property type="entry name" value="Winged helix' DNA-binding domain"/>
    <property type="match status" value="1"/>
</dbReference>
<dbReference type="Gene3D" id="1.10.10.10">
    <property type="entry name" value="Winged helix-like DNA-binding domain superfamily/Winged helix DNA-binding domain"/>
    <property type="match status" value="1"/>
</dbReference>
<dbReference type="InterPro" id="IPR036390">
    <property type="entry name" value="WH_DNA-bd_sf"/>
</dbReference>
<dbReference type="eggNOG" id="ENOG502T2PD">
    <property type="taxonomic scope" value="Eukaryota"/>
</dbReference>
<dbReference type="PANTHER" id="PTHR10015">
    <property type="entry name" value="HEAT SHOCK TRANSCRIPTION FACTOR"/>
    <property type="match status" value="1"/>
</dbReference>
<evidence type="ECO:0000313" key="7">
    <source>
        <dbReference type="EMBL" id="EED90969.1"/>
    </source>
</evidence>
<dbReference type="GO" id="GO:0005634">
    <property type="term" value="C:nucleus"/>
    <property type="evidence" value="ECO:0007669"/>
    <property type="project" value="UniProtKB-SubCell"/>
</dbReference>
<dbReference type="GO" id="GO:0003700">
    <property type="term" value="F:DNA-binding transcription factor activity"/>
    <property type="evidence" value="ECO:0007669"/>
    <property type="project" value="InterPro"/>
</dbReference>
<evidence type="ECO:0000256" key="4">
    <source>
        <dbReference type="RuleBase" id="RU004020"/>
    </source>
</evidence>
<dbReference type="PaxDb" id="35128-Thaps23848"/>
<comment type="subcellular location">
    <subcellularLocation>
        <location evidence="1">Nucleus</location>
    </subcellularLocation>
</comment>
<dbReference type="RefSeq" id="XP_002292118.1">
    <property type="nucleotide sequence ID" value="XM_002292082.1"/>
</dbReference>
<keyword evidence="8" id="KW-1185">Reference proteome</keyword>
<dbReference type="KEGG" id="tps:THAPSDRAFT_23848"/>
<dbReference type="FunFam" id="1.10.10.10:FF:000479">
    <property type="entry name" value="Predicted protein"/>
    <property type="match status" value="1"/>
</dbReference>
<dbReference type="AlphaFoldDB" id="B8C7F0"/>
<sequence length="428" mass="48203">MDKNNTNEDPPKRRRHQIKMKIDHTILDADVNPSNIGQKEDPFPKKLHAILSIDSYSHIISWLPHGRSWIVVDKDLLTTEVLPSWFKYSSFESFRLLRNGPDCRSYYHEYFLRGCPKHVALMRRLSRTCGKRLPDKMNEPNLSEMSRKYPLPPNRNSTESTENTSSPPPRGIASIYSNAEGVSDAFRYLSPKLNPVPQARNALLKSDNWQSVAAPASTTFDNSSSISNVKASQLDYPWQHPQTMQGSSPHHAGARSQQEYTFSLSNEPFPFNSETYTMFGYDNTTLAGGNLFDSQVQPRNENVLSQHAQPTFQYPNLGQYSSVGQPDANADEACDAGQSMSDANIAKSSSQYRTSNDRHHFLPSLLRNTSPFPCDDWIEEARLADDVLRNQGGNGSQQEGSRLKHQESTTSEINGCDQYNGQFDTLSS</sequence>
<dbReference type="Proteomes" id="UP000001449">
    <property type="component" value="Chromosome 8"/>
</dbReference>
<dbReference type="PANTHER" id="PTHR10015:SF206">
    <property type="entry name" value="HSF-TYPE DNA-BINDING DOMAIN-CONTAINING PROTEIN"/>
    <property type="match status" value="1"/>
</dbReference>
<evidence type="ECO:0000256" key="5">
    <source>
        <dbReference type="SAM" id="MobiDB-lite"/>
    </source>
</evidence>
<keyword evidence="3" id="KW-0539">Nucleus</keyword>
<feature type="region of interest" description="Disordered" evidence="5">
    <location>
        <begin position="132"/>
        <end position="174"/>
    </location>
</feature>
<dbReference type="Pfam" id="PF00447">
    <property type="entry name" value="HSF_DNA-bind"/>
    <property type="match status" value="1"/>
</dbReference>
<dbReference type="HOGENOM" id="CLU_641751_0_0_1"/>
<feature type="compositionally biased region" description="Low complexity" evidence="5">
    <location>
        <begin position="154"/>
        <end position="165"/>
    </location>
</feature>
<dbReference type="GO" id="GO:0043565">
    <property type="term" value="F:sequence-specific DNA binding"/>
    <property type="evidence" value="ECO:0007669"/>
    <property type="project" value="InterPro"/>
</dbReference>
<evidence type="ECO:0000256" key="1">
    <source>
        <dbReference type="ARBA" id="ARBA00004123"/>
    </source>
</evidence>
<protein>
    <recommendedName>
        <fullName evidence="6">HSF-type DNA-binding domain-containing protein</fullName>
    </recommendedName>
</protein>
<dbReference type="SMART" id="SM00415">
    <property type="entry name" value="HSF"/>
    <property type="match status" value="1"/>
</dbReference>
<dbReference type="InterPro" id="IPR036388">
    <property type="entry name" value="WH-like_DNA-bd_sf"/>
</dbReference>
<dbReference type="InParanoid" id="B8C7F0"/>
<evidence type="ECO:0000256" key="2">
    <source>
        <dbReference type="ARBA" id="ARBA00023125"/>
    </source>
</evidence>
<feature type="region of interest" description="Disordered" evidence="5">
    <location>
        <begin position="388"/>
        <end position="428"/>
    </location>
</feature>
<feature type="domain" description="HSF-type DNA-binding" evidence="6">
    <location>
        <begin position="39"/>
        <end position="125"/>
    </location>
</feature>
<organism evidence="7 8">
    <name type="scientific">Thalassiosira pseudonana</name>
    <name type="common">Marine diatom</name>
    <name type="synonym">Cyclotella nana</name>
    <dbReference type="NCBI Taxonomy" id="35128"/>
    <lineage>
        <taxon>Eukaryota</taxon>
        <taxon>Sar</taxon>
        <taxon>Stramenopiles</taxon>
        <taxon>Ochrophyta</taxon>
        <taxon>Bacillariophyta</taxon>
        <taxon>Coscinodiscophyceae</taxon>
        <taxon>Thalassiosirophycidae</taxon>
        <taxon>Thalassiosirales</taxon>
        <taxon>Thalassiosiraceae</taxon>
        <taxon>Thalassiosira</taxon>
    </lineage>
</organism>
<name>B8C7F0_THAPS</name>
<feature type="region of interest" description="Disordered" evidence="5">
    <location>
        <begin position="318"/>
        <end position="338"/>
    </location>
</feature>